<sequence>MKKFKSRNDTNIYSGNLEVASKPCTVSLSQWINNVATYIYYLDYIGL</sequence>
<evidence type="ECO:0000313" key="1">
    <source>
        <dbReference type="EMBL" id="AGX45156.1"/>
    </source>
</evidence>
<accession>U5MZQ4</accession>
<protein>
    <submittedName>
        <fullName evidence="1">Uncharacterized protein</fullName>
    </submittedName>
</protein>
<dbReference type="RefSeq" id="WP_022750121.1">
    <property type="nucleotide sequence ID" value="NC_022571.1"/>
</dbReference>
<dbReference type="AlphaFoldDB" id="U5MZQ4"/>
<dbReference type="EMBL" id="CP006721">
    <property type="protein sequence ID" value="AGX45156.1"/>
    <property type="molecule type" value="Genomic_DNA"/>
</dbReference>
<dbReference type="PATRIC" id="fig|1345695.3.peg.4183"/>
<organism evidence="1 2">
    <name type="scientific">Clostridium saccharobutylicum DSM 13864</name>
    <dbReference type="NCBI Taxonomy" id="1345695"/>
    <lineage>
        <taxon>Bacteria</taxon>
        <taxon>Bacillati</taxon>
        <taxon>Bacillota</taxon>
        <taxon>Clostridia</taxon>
        <taxon>Eubacteriales</taxon>
        <taxon>Clostridiaceae</taxon>
        <taxon>Clostridium</taxon>
    </lineage>
</organism>
<evidence type="ECO:0000313" key="2">
    <source>
        <dbReference type="Proteomes" id="UP000017118"/>
    </source>
</evidence>
<reference evidence="1 2" key="1">
    <citation type="journal article" date="2013" name="Genome Announc.">
        <title>Complete Genome Sequence of the Solvent Producer Clostridium saccharobutylicum NCP262 (DSM 13864).</title>
        <authorList>
            <person name="Poehlein A."/>
            <person name="Hartwich K."/>
            <person name="Krabben P."/>
            <person name="Ehrenreich A."/>
            <person name="Liebl W."/>
            <person name="Durre P."/>
            <person name="Gottschalk G."/>
            <person name="Daniel R."/>
        </authorList>
    </citation>
    <scope>NUCLEOTIDE SEQUENCE [LARGE SCALE GENOMIC DNA]</scope>
    <source>
        <strain evidence="1">DSM 13864</strain>
    </source>
</reference>
<keyword evidence="2" id="KW-1185">Reference proteome</keyword>
<dbReference type="GeneID" id="55477021"/>
<proteinExistence type="predicted"/>
<gene>
    <name evidence="1" type="ORF">CLSA_c41960</name>
</gene>
<name>U5MZQ4_CLOSA</name>
<dbReference type="Proteomes" id="UP000017118">
    <property type="component" value="Chromosome"/>
</dbReference>
<dbReference type="HOGENOM" id="CLU_3166548_0_0_9"/>
<dbReference type="KEGG" id="csb:CLSA_c41960"/>